<gene>
    <name evidence="2" type="ORF">G9444_0035</name>
</gene>
<name>A0A6G9CK69_RHOER</name>
<evidence type="ECO:0000256" key="1">
    <source>
        <dbReference type="SAM" id="MobiDB-lite"/>
    </source>
</evidence>
<evidence type="ECO:0000313" key="3">
    <source>
        <dbReference type="Proteomes" id="UP000502345"/>
    </source>
</evidence>
<dbReference type="EMBL" id="CP050124">
    <property type="protein sequence ID" value="QIP37278.1"/>
    <property type="molecule type" value="Genomic_DNA"/>
</dbReference>
<dbReference type="Proteomes" id="UP000502345">
    <property type="component" value="Chromosome"/>
</dbReference>
<protein>
    <submittedName>
        <fullName evidence="2">Uncharacterized protein</fullName>
    </submittedName>
</protein>
<accession>A0A6G9CK69</accession>
<feature type="region of interest" description="Disordered" evidence="1">
    <location>
        <begin position="1"/>
        <end position="21"/>
    </location>
</feature>
<proteinExistence type="predicted"/>
<dbReference type="AlphaFoldDB" id="A0A6G9CK69"/>
<evidence type="ECO:0000313" key="2">
    <source>
        <dbReference type="EMBL" id="QIP37278.1"/>
    </source>
</evidence>
<sequence length="31" mass="3126">MFRRVDWTGAGAKPPGGLGKAVPAAALDDIS</sequence>
<reference evidence="2 3" key="1">
    <citation type="submission" date="2020-03" db="EMBL/GenBank/DDBJ databases">
        <title>Screen low temperature-resistant strains for efficient degradation of petroleum hydrocarbons under the low temperature.</title>
        <authorList>
            <person name="Wang Y."/>
            <person name="Chen J."/>
        </authorList>
    </citation>
    <scope>NUCLEOTIDE SEQUENCE [LARGE SCALE GENOMIC DNA]</scope>
    <source>
        <strain evidence="2 3">KB1</strain>
    </source>
</reference>
<organism evidence="2 3">
    <name type="scientific">Rhodococcus erythropolis</name>
    <name type="common">Arthrobacter picolinophilus</name>
    <dbReference type="NCBI Taxonomy" id="1833"/>
    <lineage>
        <taxon>Bacteria</taxon>
        <taxon>Bacillati</taxon>
        <taxon>Actinomycetota</taxon>
        <taxon>Actinomycetes</taxon>
        <taxon>Mycobacteriales</taxon>
        <taxon>Nocardiaceae</taxon>
        <taxon>Rhodococcus</taxon>
        <taxon>Rhodococcus erythropolis group</taxon>
    </lineage>
</organism>